<feature type="compositionally biased region" description="Polar residues" evidence="2">
    <location>
        <begin position="143"/>
        <end position="163"/>
    </location>
</feature>
<gene>
    <name evidence="3" type="ORF">M0654_07005</name>
</gene>
<organism evidence="3 4">
    <name type="scientific">Neorhizobium turbinariae</name>
    <dbReference type="NCBI Taxonomy" id="2937795"/>
    <lineage>
        <taxon>Bacteria</taxon>
        <taxon>Pseudomonadati</taxon>
        <taxon>Pseudomonadota</taxon>
        <taxon>Alphaproteobacteria</taxon>
        <taxon>Hyphomicrobiales</taxon>
        <taxon>Rhizobiaceae</taxon>
        <taxon>Rhizobium/Agrobacterium group</taxon>
        <taxon>Neorhizobium</taxon>
    </lineage>
</organism>
<feature type="coiled-coil region" evidence="1">
    <location>
        <begin position="2"/>
        <end position="33"/>
    </location>
</feature>
<reference evidence="3 4" key="1">
    <citation type="submission" date="2022-04" db="EMBL/GenBank/DDBJ databases">
        <title>Rhizobium coralii sp. nov., isolated from coral Turbinaria peltata.</title>
        <authorList>
            <person name="Sun H."/>
        </authorList>
    </citation>
    <scope>NUCLEOTIDE SEQUENCE [LARGE SCALE GENOMIC DNA]</scope>
    <source>
        <strain evidence="3 4">NTR19</strain>
    </source>
</reference>
<proteinExistence type="predicted"/>
<keyword evidence="1" id="KW-0175">Coiled coil</keyword>
<evidence type="ECO:0000313" key="3">
    <source>
        <dbReference type="EMBL" id="MCK8779733.1"/>
    </source>
</evidence>
<name>A0ABT0IPE6_9HYPH</name>
<evidence type="ECO:0000313" key="4">
    <source>
        <dbReference type="Proteomes" id="UP001202827"/>
    </source>
</evidence>
<dbReference type="RefSeq" id="WP_248682445.1">
    <property type="nucleotide sequence ID" value="NZ_JALPRY010000008.1"/>
</dbReference>
<evidence type="ECO:0000256" key="1">
    <source>
        <dbReference type="SAM" id="Coils"/>
    </source>
</evidence>
<dbReference type="Proteomes" id="UP001202827">
    <property type="component" value="Unassembled WGS sequence"/>
</dbReference>
<keyword evidence="4" id="KW-1185">Reference proteome</keyword>
<feature type="region of interest" description="Disordered" evidence="2">
    <location>
        <begin position="124"/>
        <end position="170"/>
    </location>
</feature>
<accession>A0ABT0IPE6</accession>
<dbReference type="EMBL" id="JALPRY010000008">
    <property type="protein sequence ID" value="MCK8779733.1"/>
    <property type="molecule type" value="Genomic_DNA"/>
</dbReference>
<comment type="caution">
    <text evidence="3">The sequence shown here is derived from an EMBL/GenBank/DDBJ whole genome shotgun (WGS) entry which is preliminary data.</text>
</comment>
<sequence length="170" mass="18110">MKQRLAEDLQSVKETAKSQLDEATHAAEQMAVEHKNVIANKLSGIASAVEKVANELEQGDQRDIGRIARSIGSSVRGFSDDIKDRDLSQVARIAEDFGRKQPLAFLGLAAMAGLAASRFLKASADTATTSSTEPMASQAVYPPSTTTTPLGMQPSSSPSFNQTSEDHFNG</sequence>
<evidence type="ECO:0000256" key="2">
    <source>
        <dbReference type="SAM" id="MobiDB-lite"/>
    </source>
</evidence>
<protein>
    <submittedName>
        <fullName evidence="3">Nutrient deprivation-induced protein</fullName>
    </submittedName>
</protein>